<reference evidence="3" key="1">
    <citation type="submission" date="2015-07" db="EMBL/GenBank/DDBJ databases">
        <title>Discovery of a poly(ethylene terephthalate assimilation.</title>
        <authorList>
            <person name="Yoshida S."/>
            <person name="Hiraga K."/>
            <person name="Takehana T."/>
            <person name="Taniguchi I."/>
            <person name="Yamaji H."/>
            <person name="Maeda Y."/>
            <person name="Toyohara K."/>
            <person name="Miyamoto K."/>
            <person name="Kimura Y."/>
            <person name="Oda K."/>
        </authorList>
    </citation>
    <scope>NUCLEOTIDE SEQUENCE [LARGE SCALE GENOMIC DNA]</scope>
    <source>
        <strain evidence="3">NBRC 110686 / TISTR 2288 / 201-F6</strain>
    </source>
</reference>
<proteinExistence type="predicted"/>
<gene>
    <name evidence="2" type="ORF">ISF6_4903</name>
</gene>
<sequence length="283" mass="30252">MRLRTVPARQGFAWVRRGFRAFLQRPLANTVLLGSFMLAAFALLLLPVVGVVLVVMALPLVSLGFMIATRRALAGLPAGPGVLLEGLRAPMPRRRSMLTLLAVYAAANLLVMLLADAVDGGRFAALQQALTAESAPSPEQMAELLGDPRLFWGLVLRFGLTALVSLPFWHAPALVHWEGQGVGQALFISSLACWRNKGALVVYGAGWLALVLLFSMLANTVVALFGEPRLLALAAMPAALMFSTAFYASLYFIYADCFQPDPPVPALVPEPADAPLPPTPPSP</sequence>
<keyword evidence="1" id="KW-1133">Transmembrane helix</keyword>
<keyword evidence="1" id="KW-0472">Membrane</keyword>
<dbReference type="Proteomes" id="UP000037660">
    <property type="component" value="Unassembled WGS sequence"/>
</dbReference>
<name>A0A0K8P8C4_PISS1</name>
<feature type="transmembrane region" description="Helical" evidence="1">
    <location>
        <begin position="26"/>
        <end position="45"/>
    </location>
</feature>
<dbReference type="NCBIfam" id="NF041043">
    <property type="entry name" value="BPSS1780_fam"/>
    <property type="match status" value="1"/>
</dbReference>
<keyword evidence="3" id="KW-1185">Reference proteome</keyword>
<protein>
    <submittedName>
        <fullName evidence="2">FIGfam005179 protein</fullName>
    </submittedName>
</protein>
<dbReference type="OrthoDB" id="5298483at2"/>
<comment type="caution">
    <text evidence="2">The sequence shown here is derived from an EMBL/GenBank/DDBJ whole genome shotgun (WGS) entry which is preliminary data.</text>
</comment>
<dbReference type="RefSeq" id="WP_054022302.1">
    <property type="nucleotide sequence ID" value="NZ_BBYR01000076.1"/>
</dbReference>
<evidence type="ECO:0000313" key="3">
    <source>
        <dbReference type="Proteomes" id="UP000037660"/>
    </source>
</evidence>
<feature type="transmembrane region" description="Helical" evidence="1">
    <location>
        <begin position="231"/>
        <end position="254"/>
    </location>
</feature>
<feature type="transmembrane region" description="Helical" evidence="1">
    <location>
        <begin position="200"/>
        <end position="225"/>
    </location>
</feature>
<dbReference type="InterPro" id="IPR047798">
    <property type="entry name" value="BPSS1780-like"/>
</dbReference>
<organism evidence="2 3">
    <name type="scientific">Piscinibacter sakaiensis</name>
    <name type="common">Ideonella sakaiensis</name>
    <dbReference type="NCBI Taxonomy" id="1547922"/>
    <lineage>
        <taxon>Bacteria</taxon>
        <taxon>Pseudomonadati</taxon>
        <taxon>Pseudomonadota</taxon>
        <taxon>Betaproteobacteria</taxon>
        <taxon>Burkholderiales</taxon>
        <taxon>Sphaerotilaceae</taxon>
        <taxon>Piscinibacter</taxon>
    </lineage>
</organism>
<evidence type="ECO:0000313" key="2">
    <source>
        <dbReference type="EMBL" id="GAP38445.1"/>
    </source>
</evidence>
<dbReference type="STRING" id="1547922.ISF6_4903"/>
<dbReference type="AlphaFoldDB" id="A0A0K8P8C4"/>
<feature type="transmembrane region" description="Helical" evidence="1">
    <location>
        <begin position="51"/>
        <end position="68"/>
    </location>
</feature>
<reference evidence="2 3" key="2">
    <citation type="journal article" date="2016" name="Science">
        <title>A bacterium that degrades and assimilates poly(ethylene terephthalate).</title>
        <authorList>
            <person name="Yoshida S."/>
            <person name="Hiraga K."/>
            <person name="Takehana T."/>
            <person name="Taniguchi I."/>
            <person name="Yamaji H."/>
            <person name="Maeda Y."/>
            <person name="Toyohara K."/>
            <person name="Miyamoto K."/>
            <person name="Kimura Y."/>
            <person name="Oda K."/>
        </authorList>
    </citation>
    <scope>NUCLEOTIDE SEQUENCE [LARGE SCALE GENOMIC DNA]</scope>
    <source>
        <strain evidence="3">NBRC 110686 / TISTR 2288 / 201-F6</strain>
    </source>
</reference>
<keyword evidence="1" id="KW-0812">Transmembrane</keyword>
<accession>A0A0K8P8C4</accession>
<dbReference type="EMBL" id="BBYR01000076">
    <property type="protein sequence ID" value="GAP38445.1"/>
    <property type="molecule type" value="Genomic_DNA"/>
</dbReference>
<feature type="transmembrane region" description="Helical" evidence="1">
    <location>
        <begin position="150"/>
        <end position="169"/>
    </location>
</feature>
<evidence type="ECO:0000256" key="1">
    <source>
        <dbReference type="SAM" id="Phobius"/>
    </source>
</evidence>
<feature type="transmembrane region" description="Helical" evidence="1">
    <location>
        <begin position="97"/>
        <end position="115"/>
    </location>
</feature>